<name>A0A816JP17_BRANA</name>
<evidence type="ECO:0000313" key="1">
    <source>
        <dbReference type="EMBL" id="CAF1860895.1"/>
    </source>
</evidence>
<reference evidence="1" key="1">
    <citation type="submission" date="2021-01" db="EMBL/GenBank/DDBJ databases">
        <authorList>
            <consortium name="Genoscope - CEA"/>
            <person name="William W."/>
        </authorList>
    </citation>
    <scope>NUCLEOTIDE SEQUENCE</scope>
</reference>
<accession>A0A816JP17</accession>
<protein>
    <submittedName>
        <fullName evidence="1">(rape) hypothetical protein</fullName>
    </submittedName>
</protein>
<sequence length="173" mass="19305">MLRFLSVTNYWTRHGNVEFRSLGPIKPSARSSNFIPGASLEAKLELEIHLVSSISFVGFKAACACFIVISSQICLRTLNVVYGSGASHLRLLPFNIPTSSYRCINVVFDYQLYFRTITMGTKVEHSFGFLRFAEHDSPLDGSIFSCFVMFSSFILPLNMSPGSFASVVNFYAL</sequence>
<dbReference type="AlphaFoldDB" id="A0A816JP17"/>
<organism evidence="1">
    <name type="scientific">Brassica napus</name>
    <name type="common">Rape</name>
    <dbReference type="NCBI Taxonomy" id="3708"/>
    <lineage>
        <taxon>Eukaryota</taxon>
        <taxon>Viridiplantae</taxon>
        <taxon>Streptophyta</taxon>
        <taxon>Embryophyta</taxon>
        <taxon>Tracheophyta</taxon>
        <taxon>Spermatophyta</taxon>
        <taxon>Magnoliopsida</taxon>
        <taxon>eudicotyledons</taxon>
        <taxon>Gunneridae</taxon>
        <taxon>Pentapetalae</taxon>
        <taxon>rosids</taxon>
        <taxon>malvids</taxon>
        <taxon>Brassicales</taxon>
        <taxon>Brassicaceae</taxon>
        <taxon>Brassiceae</taxon>
        <taxon>Brassica</taxon>
    </lineage>
</organism>
<gene>
    <name evidence="1" type="ORF">DARMORV10_C04P52480.1</name>
</gene>
<proteinExistence type="predicted"/>
<dbReference type="EMBL" id="HG994368">
    <property type="protein sequence ID" value="CAF1860895.1"/>
    <property type="molecule type" value="Genomic_DNA"/>
</dbReference>
<dbReference type="Proteomes" id="UP001295469">
    <property type="component" value="Chromosome C04"/>
</dbReference>